<dbReference type="Proteomes" id="UP000076502">
    <property type="component" value="Unassembled WGS sequence"/>
</dbReference>
<evidence type="ECO:0000256" key="1">
    <source>
        <dbReference type="SAM" id="MobiDB-lite"/>
    </source>
</evidence>
<evidence type="ECO:0000313" key="3">
    <source>
        <dbReference type="Proteomes" id="UP000076502"/>
    </source>
</evidence>
<dbReference type="EMBL" id="KQ434868">
    <property type="protein sequence ID" value="KZC09160.1"/>
    <property type="molecule type" value="Genomic_DNA"/>
</dbReference>
<proteinExistence type="predicted"/>
<feature type="region of interest" description="Disordered" evidence="1">
    <location>
        <begin position="118"/>
        <end position="182"/>
    </location>
</feature>
<reference evidence="2 3" key="1">
    <citation type="submission" date="2015-07" db="EMBL/GenBank/DDBJ databases">
        <title>The genome of Dufourea novaeangliae.</title>
        <authorList>
            <person name="Pan H."/>
            <person name="Kapheim K."/>
        </authorList>
    </citation>
    <scope>NUCLEOTIDE SEQUENCE [LARGE SCALE GENOMIC DNA]</scope>
    <source>
        <strain evidence="2">0120121106</strain>
        <tissue evidence="2">Whole body</tissue>
    </source>
</reference>
<protein>
    <submittedName>
        <fullName evidence="2">Uncharacterized protein</fullName>
    </submittedName>
</protein>
<dbReference type="AlphaFoldDB" id="A0A154PD78"/>
<feature type="compositionally biased region" description="Basic and acidic residues" evidence="1">
    <location>
        <begin position="135"/>
        <end position="178"/>
    </location>
</feature>
<organism evidence="2 3">
    <name type="scientific">Dufourea novaeangliae</name>
    <name type="common">Sweat bee</name>
    <dbReference type="NCBI Taxonomy" id="178035"/>
    <lineage>
        <taxon>Eukaryota</taxon>
        <taxon>Metazoa</taxon>
        <taxon>Ecdysozoa</taxon>
        <taxon>Arthropoda</taxon>
        <taxon>Hexapoda</taxon>
        <taxon>Insecta</taxon>
        <taxon>Pterygota</taxon>
        <taxon>Neoptera</taxon>
        <taxon>Endopterygota</taxon>
        <taxon>Hymenoptera</taxon>
        <taxon>Apocrita</taxon>
        <taxon>Aculeata</taxon>
        <taxon>Apoidea</taxon>
        <taxon>Anthophila</taxon>
        <taxon>Halictidae</taxon>
        <taxon>Rophitinae</taxon>
        <taxon>Dufourea</taxon>
    </lineage>
</organism>
<sequence length="217" mass="24263">METMDLETFEAQNSTCGYGLVATRRVNGTFGNELEHFDGYEETRVTQFRITNIYRDSRGSSGSIQPASAFHDPHRQIALIDFLSGETPAGSHLVTRLARPEIPRVTVVGSRELSFLQSRDASSGDVPMEGMTETQRLKEDGGAKRAREREEKKETNKKREPSGRSVERPQQHNVRQPDNEIAPANLIVEPPTIFWSLNGSQIRLAQTVSALQPMLDP</sequence>
<accession>A0A154PD78</accession>
<name>A0A154PD78_DUFNO</name>
<gene>
    <name evidence="2" type="ORF">WN55_00896</name>
</gene>
<keyword evidence="3" id="KW-1185">Reference proteome</keyword>
<evidence type="ECO:0000313" key="2">
    <source>
        <dbReference type="EMBL" id="KZC09160.1"/>
    </source>
</evidence>